<dbReference type="EMBL" id="WEGH01000004">
    <property type="protein sequence ID" value="MQY08157.1"/>
    <property type="molecule type" value="Genomic_DNA"/>
</dbReference>
<protein>
    <recommendedName>
        <fullName evidence="2">Pyrroline-5-carboxylate reductase catalytic N-terminal domain-containing protein</fullName>
    </recommendedName>
</protein>
<dbReference type="InterPro" id="IPR051267">
    <property type="entry name" value="STEAP_metalloreductase"/>
</dbReference>
<comment type="caution">
    <text evidence="3">The sequence shown here is derived from an EMBL/GenBank/DDBJ whole genome shotgun (WGS) entry which is preliminary data.</text>
</comment>
<dbReference type="InterPro" id="IPR036291">
    <property type="entry name" value="NAD(P)-bd_dom_sf"/>
</dbReference>
<dbReference type="Proteomes" id="UP000487268">
    <property type="component" value="Unassembled WGS sequence"/>
</dbReference>
<dbReference type="RefSeq" id="WP_153538806.1">
    <property type="nucleotide sequence ID" value="NZ_WEGH01000004.1"/>
</dbReference>
<keyword evidence="1" id="KW-0560">Oxidoreductase</keyword>
<accession>A0A7K0C3X0</accession>
<dbReference type="AlphaFoldDB" id="A0A7K0C3X0"/>
<dbReference type="SUPFAM" id="SSF51735">
    <property type="entry name" value="NAD(P)-binding Rossmann-fold domains"/>
    <property type="match status" value="1"/>
</dbReference>
<organism evidence="3 4">
    <name type="scientific">Actinomadura macrotermitis</name>
    <dbReference type="NCBI Taxonomy" id="2585200"/>
    <lineage>
        <taxon>Bacteria</taxon>
        <taxon>Bacillati</taxon>
        <taxon>Actinomycetota</taxon>
        <taxon>Actinomycetes</taxon>
        <taxon>Streptosporangiales</taxon>
        <taxon>Thermomonosporaceae</taxon>
        <taxon>Actinomadura</taxon>
    </lineage>
</organism>
<dbReference type="Gene3D" id="3.40.50.720">
    <property type="entry name" value="NAD(P)-binding Rossmann-like Domain"/>
    <property type="match status" value="1"/>
</dbReference>
<keyword evidence="4" id="KW-1185">Reference proteome</keyword>
<evidence type="ECO:0000256" key="1">
    <source>
        <dbReference type="ARBA" id="ARBA00023002"/>
    </source>
</evidence>
<proteinExistence type="predicted"/>
<evidence type="ECO:0000259" key="2">
    <source>
        <dbReference type="Pfam" id="PF03807"/>
    </source>
</evidence>
<dbReference type="InterPro" id="IPR028939">
    <property type="entry name" value="P5C_Rdtase_cat_N"/>
</dbReference>
<name>A0A7K0C3X0_9ACTN</name>
<sequence>MKIGILGTGEVGRALAPAFEARGHAVAIGTRDPDLPRSAKPRLRAVLDAHPALLLVTFAEAAAEADVVVNALPGPLCVDLLGSLADDIGGSVLMDVSSPFDGKADGAVLSPVNTDSLGEQIQRALPRARVVKTLNTMAAALMPDPALAGSADQTVFISGDHGDAKQVVGLLLHDLGWRDIIDLGPIASARAPEMLLRMWIDLYKALGTDRFGFKIVRTAS</sequence>
<evidence type="ECO:0000313" key="4">
    <source>
        <dbReference type="Proteomes" id="UP000487268"/>
    </source>
</evidence>
<dbReference type="GO" id="GO:0016491">
    <property type="term" value="F:oxidoreductase activity"/>
    <property type="evidence" value="ECO:0007669"/>
    <property type="project" value="UniProtKB-KW"/>
</dbReference>
<dbReference type="Pfam" id="PF03807">
    <property type="entry name" value="F420_oxidored"/>
    <property type="match status" value="1"/>
</dbReference>
<dbReference type="OrthoDB" id="5738121at2"/>
<reference evidence="3 4" key="1">
    <citation type="submission" date="2019-10" db="EMBL/GenBank/DDBJ databases">
        <title>Actinomadura rubteroloni sp. nov. and Actinomadura macrotermitis sp. nov., isolated from the gut of fungus growing-termite Macrotermes natalensis.</title>
        <authorList>
            <person name="Benndorf R."/>
            <person name="Martin K."/>
            <person name="Kuefner M."/>
            <person name="De Beer W."/>
            <person name="Kaster A.-K."/>
            <person name="Vollmers J."/>
            <person name="Poulsen M."/>
            <person name="Beemelmanns C."/>
        </authorList>
    </citation>
    <scope>NUCLEOTIDE SEQUENCE [LARGE SCALE GENOMIC DNA]</scope>
    <source>
        <strain evidence="3 4">RB68</strain>
    </source>
</reference>
<dbReference type="PANTHER" id="PTHR14239">
    <property type="entry name" value="DUDULIN-RELATED"/>
    <property type="match status" value="1"/>
</dbReference>
<gene>
    <name evidence="3" type="ORF">ACRB68_62630</name>
</gene>
<feature type="domain" description="Pyrroline-5-carboxylate reductase catalytic N-terminal" evidence="2">
    <location>
        <begin position="2"/>
        <end position="98"/>
    </location>
</feature>
<evidence type="ECO:0000313" key="3">
    <source>
        <dbReference type="EMBL" id="MQY08157.1"/>
    </source>
</evidence>